<keyword evidence="8" id="KW-1185">Reference proteome</keyword>
<dbReference type="Gene3D" id="3.40.50.1820">
    <property type="entry name" value="alpha/beta hydrolase"/>
    <property type="match status" value="1"/>
</dbReference>
<evidence type="ECO:0000256" key="3">
    <source>
        <dbReference type="ARBA" id="ARBA00022801"/>
    </source>
</evidence>
<name>A0A913Z9Y1_PATMI</name>
<keyword evidence="2" id="KW-0719">Serine esterase</keyword>
<keyword evidence="4" id="KW-1015">Disulfide bond</keyword>
<protein>
    <recommendedName>
        <fullName evidence="6">Carboxylesterase type B domain-containing protein</fullName>
    </recommendedName>
</protein>
<dbReference type="PANTHER" id="PTHR43918">
    <property type="entry name" value="ACETYLCHOLINESTERASE"/>
    <property type="match status" value="1"/>
</dbReference>
<evidence type="ECO:0000313" key="7">
    <source>
        <dbReference type="EnsemblMetazoa" id="XP_038047695.1"/>
    </source>
</evidence>
<dbReference type="OMA" id="CPTEYYA"/>
<dbReference type="InterPro" id="IPR029058">
    <property type="entry name" value="AB_hydrolase_fold"/>
</dbReference>
<comment type="similarity">
    <text evidence="1">Belongs to the type-B carboxylesterase/lipase family.</text>
</comment>
<reference evidence="7" key="1">
    <citation type="submission" date="2022-11" db="UniProtKB">
        <authorList>
            <consortium name="EnsemblMetazoa"/>
        </authorList>
    </citation>
    <scope>IDENTIFICATION</scope>
</reference>
<dbReference type="SUPFAM" id="SSF53474">
    <property type="entry name" value="alpha/beta-Hydrolases"/>
    <property type="match status" value="1"/>
</dbReference>
<dbReference type="GeneID" id="119721810"/>
<evidence type="ECO:0000256" key="5">
    <source>
        <dbReference type="SAM" id="SignalP"/>
    </source>
</evidence>
<dbReference type="GO" id="GO:0003990">
    <property type="term" value="F:acetylcholinesterase activity"/>
    <property type="evidence" value="ECO:0007669"/>
    <property type="project" value="TreeGrafter"/>
</dbReference>
<dbReference type="AlphaFoldDB" id="A0A913Z9Y1"/>
<keyword evidence="5" id="KW-0732">Signal</keyword>
<dbReference type="PRINTS" id="PR00878">
    <property type="entry name" value="CHOLNESTRASE"/>
</dbReference>
<dbReference type="OrthoDB" id="6424772at2759"/>
<evidence type="ECO:0000256" key="4">
    <source>
        <dbReference type="ARBA" id="ARBA00023157"/>
    </source>
</evidence>
<feature type="chain" id="PRO_5036812082" description="Carboxylesterase type B domain-containing protein" evidence="5">
    <location>
        <begin position="22"/>
        <end position="598"/>
    </location>
</feature>
<dbReference type="PANTHER" id="PTHR43918:SF4">
    <property type="entry name" value="CARBOXYLIC ESTER HYDROLASE"/>
    <property type="match status" value="1"/>
</dbReference>
<dbReference type="GO" id="GO:0005886">
    <property type="term" value="C:plasma membrane"/>
    <property type="evidence" value="ECO:0007669"/>
    <property type="project" value="TreeGrafter"/>
</dbReference>
<proteinExistence type="inferred from homology"/>
<dbReference type="Proteomes" id="UP000887568">
    <property type="component" value="Unplaced"/>
</dbReference>
<dbReference type="GO" id="GO:0006581">
    <property type="term" value="P:acetylcholine catabolic process"/>
    <property type="evidence" value="ECO:0007669"/>
    <property type="project" value="TreeGrafter"/>
</dbReference>
<dbReference type="Pfam" id="PF00135">
    <property type="entry name" value="COesterase"/>
    <property type="match status" value="1"/>
</dbReference>
<dbReference type="InterPro" id="IPR000997">
    <property type="entry name" value="Cholinesterase"/>
</dbReference>
<evidence type="ECO:0000256" key="1">
    <source>
        <dbReference type="ARBA" id="ARBA00005964"/>
    </source>
</evidence>
<dbReference type="GO" id="GO:0005615">
    <property type="term" value="C:extracellular space"/>
    <property type="evidence" value="ECO:0007669"/>
    <property type="project" value="TreeGrafter"/>
</dbReference>
<dbReference type="GO" id="GO:0019695">
    <property type="term" value="P:choline metabolic process"/>
    <property type="evidence" value="ECO:0007669"/>
    <property type="project" value="TreeGrafter"/>
</dbReference>
<keyword evidence="3" id="KW-0378">Hydrolase</keyword>
<evidence type="ECO:0000256" key="2">
    <source>
        <dbReference type="ARBA" id="ARBA00022487"/>
    </source>
</evidence>
<dbReference type="RefSeq" id="XP_038047695.1">
    <property type="nucleotide sequence ID" value="XM_038191767.1"/>
</dbReference>
<organism evidence="7 8">
    <name type="scientific">Patiria miniata</name>
    <name type="common">Bat star</name>
    <name type="synonym">Asterina miniata</name>
    <dbReference type="NCBI Taxonomy" id="46514"/>
    <lineage>
        <taxon>Eukaryota</taxon>
        <taxon>Metazoa</taxon>
        <taxon>Echinodermata</taxon>
        <taxon>Eleutherozoa</taxon>
        <taxon>Asterozoa</taxon>
        <taxon>Asteroidea</taxon>
        <taxon>Valvatacea</taxon>
        <taxon>Valvatida</taxon>
        <taxon>Asterinidae</taxon>
        <taxon>Patiria</taxon>
    </lineage>
</organism>
<dbReference type="InterPro" id="IPR050654">
    <property type="entry name" value="AChE-related_enzymes"/>
</dbReference>
<dbReference type="InterPro" id="IPR002018">
    <property type="entry name" value="CarbesteraseB"/>
</dbReference>
<feature type="domain" description="Carboxylesterase type B" evidence="6">
    <location>
        <begin position="22"/>
        <end position="556"/>
    </location>
</feature>
<feature type="signal peptide" evidence="5">
    <location>
        <begin position="1"/>
        <end position="21"/>
    </location>
</feature>
<evidence type="ECO:0000259" key="6">
    <source>
        <dbReference type="Pfam" id="PF00135"/>
    </source>
</evidence>
<accession>A0A913Z9Y1</accession>
<dbReference type="EnsemblMetazoa" id="XM_038191767.1">
    <property type="protein sequence ID" value="XP_038047695.1"/>
    <property type="gene ID" value="LOC119721810"/>
</dbReference>
<sequence>MTGKTFSAFLIVLSLVVATTSQPLVTVQQGVIHGTTQIFIEDKFTGAGGTKVDVFKGIPFAEPPLGELRFKPPVEKMAWNGIYDATYFRPACLQDRNVGLSLVINEDCLYLNVFAPNQRMAGGAAVMVWIHGGGFTFGSARESIYNGLPLAAVGDVIVVTVNYRLGVFGFLSTDDEASPGNVALWDNVMALKWVQQNIEAFGGNKQRVTIFGEGAGAEMVGFLVLSDMAKGLFSQAIIESKGPISPDVGPLTEEGYKVLRERAFQLGETVGCSTSDSAALITCLQDVDGNDLIQAQLTIYERIYPVVDGTFMTMTPLEAYASGTYNHVPMLIGSNADEGTFFFAFNPMFAEYLTQPDPPFVNKALFDAFLVSSFKTFAVGEGAVLNATKMRYIDWSQAEYEDADYYPSLVQLAGDLFFTCTVDTTARHHSSKNEVYRYLMTHVPTVSYYKYRKDQPGPRWIGAGHAEELAFVFGGAFAPGSPWAYLTDDEKVLSVKFMKLWTNFAKSGDPSKESPNSPPISEYIWPVFSPAGLEYKVLDLILSTSRAFRSDQCYFWNNYVEDLRAMLDDQNCVVSGGPSQWASGQLIIIATFIFQFLF</sequence>
<evidence type="ECO:0000313" key="8">
    <source>
        <dbReference type="Proteomes" id="UP000887568"/>
    </source>
</evidence>
<dbReference type="InterPro" id="IPR019819">
    <property type="entry name" value="Carboxylesterase_B_CS"/>
</dbReference>
<dbReference type="PROSITE" id="PS00941">
    <property type="entry name" value="CARBOXYLESTERASE_B_2"/>
    <property type="match status" value="1"/>
</dbReference>